<evidence type="ECO:0000313" key="1">
    <source>
        <dbReference type="EMBL" id="MDH1334960.1"/>
    </source>
</evidence>
<reference evidence="1" key="1">
    <citation type="submission" date="2022-09" db="EMBL/GenBank/DDBJ databases">
        <title>Intensive care unit water sources are persistently colonized with multi-drug resistant bacteria and are the site of extensive horizontal gene transfer of antibiotic resistance genes.</title>
        <authorList>
            <person name="Diorio-Toth L."/>
        </authorList>
    </citation>
    <scope>NUCLEOTIDE SEQUENCE</scope>
    <source>
        <strain evidence="1">GD03832</strain>
    </source>
</reference>
<evidence type="ECO:0000313" key="2">
    <source>
        <dbReference type="Proteomes" id="UP001161065"/>
    </source>
</evidence>
<comment type="caution">
    <text evidence="1">The sequence shown here is derived from an EMBL/GenBank/DDBJ whole genome shotgun (WGS) entry which is preliminary data.</text>
</comment>
<accession>A0AA42Q0M3</accession>
<protein>
    <submittedName>
        <fullName evidence="1">Uncharacterized protein</fullName>
    </submittedName>
</protein>
<dbReference type="EMBL" id="JAOCEK010000008">
    <property type="protein sequence ID" value="MDH1334960.1"/>
    <property type="molecule type" value="Genomic_DNA"/>
</dbReference>
<dbReference type="AlphaFoldDB" id="A0AA42Q0M3"/>
<sequence length="95" mass="11613">MKKLSTLTKEELKRLYEIIGNKYTSKKTGKERYYLNTIVILEYFWNVFKFDSDDYQTFLLNKFWIENKEVFTDGKDKKILSKISDNIYKLIEIKY</sequence>
<proteinExistence type="predicted"/>
<name>A0AA42Q0M3_9BURK</name>
<dbReference type="Proteomes" id="UP001161065">
    <property type="component" value="Unassembled WGS sequence"/>
</dbReference>
<organism evidence="1 2">
    <name type="scientific">Comamonas thiooxydans</name>
    <dbReference type="NCBI Taxonomy" id="363952"/>
    <lineage>
        <taxon>Bacteria</taxon>
        <taxon>Pseudomonadati</taxon>
        <taxon>Pseudomonadota</taxon>
        <taxon>Betaproteobacteria</taxon>
        <taxon>Burkholderiales</taxon>
        <taxon>Comamonadaceae</taxon>
        <taxon>Comamonas</taxon>
    </lineage>
</organism>
<gene>
    <name evidence="1" type="ORF">N5D63_12520</name>
</gene>
<dbReference type="RefSeq" id="WP_280008326.1">
    <property type="nucleotide sequence ID" value="NZ_JAOCEK010000008.1"/>
</dbReference>